<evidence type="ECO:0000256" key="4">
    <source>
        <dbReference type="ARBA" id="ARBA00022729"/>
    </source>
</evidence>
<dbReference type="AlphaFoldDB" id="A0A5C5Z8L2"/>
<comment type="similarity">
    <text evidence="2">Belongs to the sulfatase family.</text>
</comment>
<dbReference type="GO" id="GO:0005737">
    <property type="term" value="C:cytoplasm"/>
    <property type="evidence" value="ECO:0007669"/>
    <property type="project" value="TreeGrafter"/>
</dbReference>
<dbReference type="Proteomes" id="UP000315010">
    <property type="component" value="Unassembled WGS sequence"/>
</dbReference>
<keyword evidence="5 9" id="KW-0378">Hydrolase</keyword>
<reference evidence="9 10" key="1">
    <citation type="submission" date="2019-02" db="EMBL/GenBank/DDBJ databases">
        <title>Deep-cultivation of Planctomycetes and their phenomic and genomic characterization uncovers novel biology.</title>
        <authorList>
            <person name="Wiegand S."/>
            <person name="Jogler M."/>
            <person name="Boedeker C."/>
            <person name="Pinto D."/>
            <person name="Vollmers J."/>
            <person name="Rivas-Marin E."/>
            <person name="Kohn T."/>
            <person name="Peeters S.H."/>
            <person name="Heuer A."/>
            <person name="Rast P."/>
            <person name="Oberbeckmann S."/>
            <person name="Bunk B."/>
            <person name="Jeske O."/>
            <person name="Meyerdierks A."/>
            <person name="Storesund J.E."/>
            <person name="Kallscheuer N."/>
            <person name="Luecker S."/>
            <person name="Lage O.M."/>
            <person name="Pohl T."/>
            <person name="Merkel B.J."/>
            <person name="Hornburger P."/>
            <person name="Mueller R.-W."/>
            <person name="Bruemmer F."/>
            <person name="Labrenz M."/>
            <person name="Spormann A.M."/>
            <person name="Op Den Camp H."/>
            <person name="Overmann J."/>
            <person name="Amann R."/>
            <person name="Jetten M.S.M."/>
            <person name="Mascher T."/>
            <person name="Medema M.H."/>
            <person name="Devos D.P."/>
            <person name="Kaster A.-K."/>
            <person name="Ovreas L."/>
            <person name="Rohde M."/>
            <person name="Galperin M.Y."/>
            <person name="Jogler C."/>
        </authorList>
    </citation>
    <scope>NUCLEOTIDE SEQUENCE [LARGE SCALE GENOMIC DNA]</scope>
    <source>
        <strain evidence="9 10">CA13</strain>
    </source>
</reference>
<dbReference type="PANTHER" id="PTHR45953:SF1">
    <property type="entry name" value="IDURONATE 2-SULFATASE"/>
    <property type="match status" value="1"/>
</dbReference>
<dbReference type="GO" id="GO:0046872">
    <property type="term" value="F:metal ion binding"/>
    <property type="evidence" value="ECO:0007669"/>
    <property type="project" value="UniProtKB-KW"/>
</dbReference>
<evidence type="ECO:0000259" key="8">
    <source>
        <dbReference type="Pfam" id="PF00884"/>
    </source>
</evidence>
<dbReference type="OrthoDB" id="248884at2"/>
<dbReference type="InterPro" id="IPR017850">
    <property type="entry name" value="Alkaline_phosphatase_core_sf"/>
</dbReference>
<evidence type="ECO:0000256" key="5">
    <source>
        <dbReference type="ARBA" id="ARBA00022801"/>
    </source>
</evidence>
<protein>
    <submittedName>
        <fullName evidence="9">Arylsulfatase</fullName>
        <ecNumber evidence="9">3.1.6.1</ecNumber>
    </submittedName>
</protein>
<evidence type="ECO:0000313" key="10">
    <source>
        <dbReference type="Proteomes" id="UP000315010"/>
    </source>
</evidence>
<feature type="domain" description="Sulfatase N-terminal" evidence="8">
    <location>
        <begin position="63"/>
        <end position="427"/>
    </location>
</feature>
<dbReference type="EC" id="3.1.6.1" evidence="9"/>
<dbReference type="Pfam" id="PF00884">
    <property type="entry name" value="Sulfatase"/>
    <property type="match status" value="1"/>
</dbReference>
<dbReference type="EMBL" id="SJPJ01000001">
    <property type="protein sequence ID" value="TWT83644.1"/>
    <property type="molecule type" value="Genomic_DNA"/>
</dbReference>
<organism evidence="9 10">
    <name type="scientific">Novipirellula herctigrandis</name>
    <dbReference type="NCBI Taxonomy" id="2527986"/>
    <lineage>
        <taxon>Bacteria</taxon>
        <taxon>Pseudomonadati</taxon>
        <taxon>Planctomycetota</taxon>
        <taxon>Planctomycetia</taxon>
        <taxon>Pirellulales</taxon>
        <taxon>Pirellulaceae</taxon>
        <taxon>Novipirellula</taxon>
    </lineage>
</organism>
<evidence type="ECO:0000256" key="2">
    <source>
        <dbReference type="ARBA" id="ARBA00008779"/>
    </source>
</evidence>
<evidence type="ECO:0000313" key="9">
    <source>
        <dbReference type="EMBL" id="TWT83644.1"/>
    </source>
</evidence>
<evidence type="ECO:0000256" key="7">
    <source>
        <dbReference type="SAM" id="MobiDB-lite"/>
    </source>
</evidence>
<dbReference type="PANTHER" id="PTHR45953">
    <property type="entry name" value="IDURONATE 2-SULFATASE"/>
    <property type="match status" value="1"/>
</dbReference>
<dbReference type="SUPFAM" id="SSF53649">
    <property type="entry name" value="Alkaline phosphatase-like"/>
    <property type="match status" value="1"/>
</dbReference>
<keyword evidence="4" id="KW-0732">Signal</keyword>
<name>A0A5C5Z8L2_9BACT</name>
<gene>
    <name evidence="9" type="ORF">CA13_51110</name>
</gene>
<comment type="cofactor">
    <cofactor evidence="1">
        <name>Ca(2+)</name>
        <dbReference type="ChEBI" id="CHEBI:29108"/>
    </cofactor>
</comment>
<feature type="compositionally biased region" description="Basic and acidic residues" evidence="7">
    <location>
        <begin position="235"/>
        <end position="244"/>
    </location>
</feature>
<dbReference type="RefSeq" id="WP_146400943.1">
    <property type="nucleotide sequence ID" value="NZ_SJPJ01000001.1"/>
</dbReference>
<dbReference type="PROSITE" id="PS00149">
    <property type="entry name" value="SULFATASE_2"/>
    <property type="match status" value="1"/>
</dbReference>
<proteinExistence type="inferred from homology"/>
<keyword evidence="10" id="KW-1185">Reference proteome</keyword>
<dbReference type="Gene3D" id="3.40.720.10">
    <property type="entry name" value="Alkaline Phosphatase, subunit A"/>
    <property type="match status" value="1"/>
</dbReference>
<evidence type="ECO:0000256" key="1">
    <source>
        <dbReference type="ARBA" id="ARBA00001913"/>
    </source>
</evidence>
<accession>A0A5C5Z8L2</accession>
<keyword evidence="6" id="KW-0106">Calcium</keyword>
<dbReference type="InterPro" id="IPR035874">
    <property type="entry name" value="IDS"/>
</dbReference>
<dbReference type="InterPro" id="IPR000917">
    <property type="entry name" value="Sulfatase_N"/>
</dbReference>
<evidence type="ECO:0000256" key="6">
    <source>
        <dbReference type="ARBA" id="ARBA00022837"/>
    </source>
</evidence>
<dbReference type="GO" id="GO:0004065">
    <property type="term" value="F:arylsulfatase activity"/>
    <property type="evidence" value="ECO:0007669"/>
    <property type="project" value="UniProtKB-EC"/>
</dbReference>
<comment type="caution">
    <text evidence="9">The sequence shown here is derived from an EMBL/GenBank/DDBJ whole genome shotgun (WGS) entry which is preliminary data.</text>
</comment>
<dbReference type="InterPro" id="IPR024607">
    <property type="entry name" value="Sulfatase_CS"/>
</dbReference>
<dbReference type="GO" id="GO:0004423">
    <property type="term" value="F:iduronate-2-sulfatase activity"/>
    <property type="evidence" value="ECO:0007669"/>
    <property type="project" value="InterPro"/>
</dbReference>
<sequence>MTFTIEPVLIFTDLAHQNLTIAASSSHIQINGTPTMQLLFKVTLYTAIVLRIATSVFAEDAPPNVLFIVCDDLNTHVSTSGYEDIHTPTLAAFAEDAMAFERAFCQYPVCGPSRASFLNGLYPESTGVLNNTTDIRQTRPNTVSLPQHFKENGYWTASVGKVFHTSRHDHGEIAWNECQRFDNDELPIVTEAKKRFEAEHGPVDRGGNRGNWRKISKQVMAPLNAQTPPGHGRSGLRDEQHRDGKNAHQVVTWLQEKSYGDKPFFIALGIQKPHVPFLAPDAYFDLYPTDKIQFHRDEPNLWDNIPRDAINGRYREFGFELGKEDELRRQEFMQAYHACVSFVDAQIAKVFAQLKRQGLWENTIIVFTSDHGYHLGDHFLWGKVTLFDIGAKVPFIVRVPGMTQPGSRSDAMVELVDVYPTLSELAGLEAPDHLQGTSIAALLQDPSQSGSKSYAYSVVSRKGGLGYAIRNQKWRYGKWLGGEELYDLTDDPHERHNLANNPEFSARLQELRTTLASKQAKARSKSEL</sequence>
<dbReference type="CDD" id="cd16030">
    <property type="entry name" value="iduronate-2-sulfatase"/>
    <property type="match status" value="1"/>
</dbReference>
<keyword evidence="3" id="KW-0479">Metal-binding</keyword>
<evidence type="ECO:0000256" key="3">
    <source>
        <dbReference type="ARBA" id="ARBA00022723"/>
    </source>
</evidence>
<feature type="region of interest" description="Disordered" evidence="7">
    <location>
        <begin position="222"/>
        <end position="244"/>
    </location>
</feature>